<dbReference type="Pfam" id="PF10123">
    <property type="entry name" value="Mu-like_Pro"/>
    <property type="match status" value="1"/>
</dbReference>
<gene>
    <name evidence="1" type="ORF">ND2E_1007</name>
</gene>
<dbReference type="InterPro" id="IPR012106">
    <property type="entry name" value="Phage_Mu_Gp1"/>
</dbReference>
<dbReference type="PATRIC" id="fig|28229.4.peg.4501"/>
<name>A0A099K7U0_COLPS</name>
<evidence type="ECO:0000313" key="2">
    <source>
        <dbReference type="Proteomes" id="UP000029843"/>
    </source>
</evidence>
<dbReference type="EMBL" id="JQED01000057">
    <property type="protein sequence ID" value="KGJ86441.1"/>
    <property type="molecule type" value="Genomic_DNA"/>
</dbReference>
<dbReference type="AlphaFoldDB" id="A0A099K7U0"/>
<dbReference type="OrthoDB" id="2043985at2"/>
<evidence type="ECO:0000313" key="1">
    <source>
        <dbReference type="EMBL" id="KGJ86441.1"/>
    </source>
</evidence>
<reference evidence="1 2" key="1">
    <citation type="submission" date="2014-08" db="EMBL/GenBank/DDBJ databases">
        <title>Genomic and Phenotypic Diversity of Colwellia psychrerythraea strains from Disparate Marine Basins.</title>
        <authorList>
            <person name="Techtmann S.M."/>
            <person name="Stelling S.C."/>
            <person name="Utturkar S.M."/>
            <person name="Alshibli N."/>
            <person name="Harris A."/>
            <person name="Brown S.D."/>
            <person name="Hazen T.C."/>
        </authorList>
    </citation>
    <scope>NUCLEOTIDE SEQUENCE [LARGE SCALE GENOMIC DNA]</scope>
    <source>
        <strain evidence="1 2">ND2E</strain>
    </source>
</reference>
<organism evidence="1 2">
    <name type="scientific">Colwellia psychrerythraea</name>
    <name type="common">Vibrio psychroerythus</name>
    <dbReference type="NCBI Taxonomy" id="28229"/>
    <lineage>
        <taxon>Bacteria</taxon>
        <taxon>Pseudomonadati</taxon>
        <taxon>Pseudomonadota</taxon>
        <taxon>Gammaproteobacteria</taxon>
        <taxon>Alteromonadales</taxon>
        <taxon>Colwelliaceae</taxon>
        <taxon>Colwellia</taxon>
    </lineage>
</organism>
<proteinExistence type="predicted"/>
<dbReference type="Proteomes" id="UP000029843">
    <property type="component" value="Unassembled WGS sequence"/>
</dbReference>
<dbReference type="RefSeq" id="WP_033096065.1">
    <property type="nucleotide sequence ID" value="NZ_JQED01000057.1"/>
</dbReference>
<dbReference type="PIRSF" id="PIRSF016624">
    <property type="entry name" value="Mu_prophg_I"/>
    <property type="match status" value="1"/>
</dbReference>
<sequence length="391" mass="41952">MKTFLNKKTLTQGIGLAVLTKQTATNIAVLTFAGSAINSASLSDGNRVQILPDGYFMPTDGRDVDVDGGQWLMDELAFSSLQTNLAQRKNDFMFDYEHQTLYTEQNGKPAPAAGWFKKLDYVPGEGLFAVNVDWTPTATKHISDKEYRYTSAVFSYDLKTGRPIELMHVALTNEPALDGMKAITALKSISTNSTTNEKGAAMNAATQLLALLGVTVASDADITDDQLTQGTVALKALQTKADLSGQLEKDLNTAQTSVTALKANAATADGNVDLSKFVPKETYDAAITQVAALKATGDSNSVDQLLKDNADKVFESEISYLTDFGKQQGFVALKKMVDARPAIAALKSKQTQGKKAPGGNVAALTAEQQYTADQLGLSHKDFLATINKETK</sequence>
<protein>
    <submittedName>
        <fullName evidence="1">Mu phage/prophage I family protein</fullName>
    </submittedName>
</protein>
<accession>A0A099K7U0</accession>
<comment type="caution">
    <text evidence="1">The sequence shown here is derived from an EMBL/GenBank/DDBJ whole genome shotgun (WGS) entry which is preliminary data.</text>
</comment>